<feature type="region of interest" description="Disordered" evidence="1">
    <location>
        <begin position="59"/>
        <end position="80"/>
    </location>
</feature>
<protein>
    <submittedName>
        <fullName evidence="2">Uncharacterized protein</fullName>
    </submittedName>
</protein>
<evidence type="ECO:0000256" key="1">
    <source>
        <dbReference type="SAM" id="MobiDB-lite"/>
    </source>
</evidence>
<reference evidence="2 3" key="1">
    <citation type="journal article" date="2014" name="FEMS Microbiol. Ecol.">
        <title>Sphaerotilus natans encrusted with nanoball-shaped Fe(III) oxide minerals formed by nitrate-reducing mixotrophic Fe(II) oxidation.</title>
        <authorList>
            <person name="Park S."/>
            <person name="Kim D.H."/>
            <person name="Lee J.H."/>
            <person name="Hur H.G."/>
        </authorList>
    </citation>
    <scope>NUCLEOTIDE SEQUENCE [LARGE SCALE GENOMIC DNA]</scope>
    <source>
        <strain evidence="2 3">DSM 6575</strain>
    </source>
</reference>
<sequence>MRSAEQSGLQSIDTVYTIQNIFQQGNLLGEASTASWQGRTIDVVDVYFQFQNESALKKHHQNNLDAHADRQSCPPTSSSDGPMLLDAELLSLVQAMAVFTPPSGSLTLLT</sequence>
<dbReference type="EMBL" id="AZRA01000106">
    <property type="protein sequence ID" value="KDB50890.1"/>
    <property type="molecule type" value="Genomic_DNA"/>
</dbReference>
<name>A0A059KHN7_9BURK</name>
<organism evidence="2 3">
    <name type="scientific">Sphaerotilus natans subsp. natans DSM 6575</name>
    <dbReference type="NCBI Taxonomy" id="1286631"/>
    <lineage>
        <taxon>Bacteria</taxon>
        <taxon>Pseudomonadati</taxon>
        <taxon>Pseudomonadota</taxon>
        <taxon>Betaproteobacteria</taxon>
        <taxon>Burkholderiales</taxon>
        <taxon>Sphaerotilaceae</taxon>
        <taxon>Sphaerotilus</taxon>
    </lineage>
</organism>
<gene>
    <name evidence="2" type="ORF">X805_35120</name>
</gene>
<dbReference type="AlphaFoldDB" id="A0A059KHN7"/>
<proteinExistence type="predicted"/>
<dbReference type="Proteomes" id="UP000026714">
    <property type="component" value="Unassembled WGS sequence"/>
</dbReference>
<accession>A0A059KHN7</accession>
<comment type="caution">
    <text evidence="2">The sequence shown here is derived from an EMBL/GenBank/DDBJ whole genome shotgun (WGS) entry which is preliminary data.</text>
</comment>
<keyword evidence="3" id="KW-1185">Reference proteome</keyword>
<dbReference type="STRING" id="34103.SAMN05421778_1042"/>
<evidence type="ECO:0000313" key="2">
    <source>
        <dbReference type="EMBL" id="KDB50890.1"/>
    </source>
</evidence>
<evidence type="ECO:0000313" key="3">
    <source>
        <dbReference type="Proteomes" id="UP000026714"/>
    </source>
</evidence>